<comment type="caution">
    <text evidence="1">The sequence shown here is derived from an EMBL/GenBank/DDBJ whole genome shotgun (WGS) entry which is preliminary data.</text>
</comment>
<dbReference type="Proteomes" id="UP001500968">
    <property type="component" value="Unassembled WGS sequence"/>
</dbReference>
<organism evidence="1 2">
    <name type="scientific">Flavobacterium cheonhonense</name>
    <dbReference type="NCBI Taxonomy" id="706185"/>
    <lineage>
        <taxon>Bacteria</taxon>
        <taxon>Pseudomonadati</taxon>
        <taxon>Bacteroidota</taxon>
        <taxon>Flavobacteriia</taxon>
        <taxon>Flavobacteriales</taxon>
        <taxon>Flavobacteriaceae</taxon>
        <taxon>Flavobacterium</taxon>
    </lineage>
</organism>
<name>A0ABP7TFD8_9FLAO</name>
<evidence type="ECO:0000313" key="1">
    <source>
        <dbReference type="EMBL" id="GAA4025469.1"/>
    </source>
</evidence>
<evidence type="ECO:0008006" key="3">
    <source>
        <dbReference type="Google" id="ProtNLM"/>
    </source>
</evidence>
<dbReference type="EMBL" id="BAABCR010000007">
    <property type="protein sequence ID" value="GAA4025469.1"/>
    <property type="molecule type" value="Genomic_DNA"/>
</dbReference>
<sequence length="136" mass="16439">MTLSCNYFEETSDKVSFYSTISESDKIRIKPKRFNQNESVREDSCFENTNKYQVDDLKEIENFEKLFENSEYTGYCCCPDTDFAIDFYRESQKIETYFADTIKYVDKVQVFEESFQFSFLIDKKKWKSYLMEIENK</sequence>
<reference evidence="2" key="1">
    <citation type="journal article" date="2019" name="Int. J. Syst. Evol. Microbiol.">
        <title>The Global Catalogue of Microorganisms (GCM) 10K type strain sequencing project: providing services to taxonomists for standard genome sequencing and annotation.</title>
        <authorList>
            <consortium name="The Broad Institute Genomics Platform"/>
            <consortium name="The Broad Institute Genome Sequencing Center for Infectious Disease"/>
            <person name="Wu L."/>
            <person name="Ma J."/>
        </authorList>
    </citation>
    <scope>NUCLEOTIDE SEQUENCE [LARGE SCALE GENOMIC DNA]</scope>
    <source>
        <strain evidence="2">JCM 17064</strain>
    </source>
</reference>
<keyword evidence="2" id="KW-1185">Reference proteome</keyword>
<gene>
    <name evidence="1" type="ORF">GCM10022386_05860</name>
</gene>
<protein>
    <recommendedName>
        <fullName evidence="3">Lipoprotein</fullName>
    </recommendedName>
</protein>
<evidence type="ECO:0000313" key="2">
    <source>
        <dbReference type="Proteomes" id="UP001500968"/>
    </source>
</evidence>
<proteinExistence type="predicted"/>
<accession>A0ABP7TFD8</accession>